<evidence type="ECO:0000256" key="3">
    <source>
        <dbReference type="ARBA" id="ARBA00022448"/>
    </source>
</evidence>
<keyword evidence="12" id="KW-1185">Reference proteome</keyword>
<feature type="chain" id="PRO_5046501680" evidence="9">
    <location>
        <begin position="27"/>
        <end position="1042"/>
    </location>
</feature>
<keyword evidence="3" id="KW-0813">Transport</keyword>
<comment type="similarity">
    <text evidence="2">Belongs to the TonB-dependent receptor family.</text>
</comment>
<feature type="domain" description="TonB-dependent transporter Oar-like beta-barrel" evidence="10">
    <location>
        <begin position="619"/>
        <end position="1025"/>
    </location>
</feature>
<keyword evidence="6" id="KW-0472">Membrane</keyword>
<dbReference type="EMBL" id="JACOGA010000006">
    <property type="protein sequence ID" value="MBC3873631.1"/>
    <property type="molecule type" value="Genomic_DNA"/>
</dbReference>
<protein>
    <submittedName>
        <fullName evidence="11">TonB-dependent receptor</fullName>
    </submittedName>
</protein>
<dbReference type="Proteomes" id="UP000624279">
    <property type="component" value="Unassembled WGS sequence"/>
</dbReference>
<keyword evidence="7 11" id="KW-0675">Receptor</keyword>
<evidence type="ECO:0000256" key="9">
    <source>
        <dbReference type="SAM" id="SignalP"/>
    </source>
</evidence>
<evidence type="ECO:0000256" key="7">
    <source>
        <dbReference type="ARBA" id="ARBA00023170"/>
    </source>
</evidence>
<dbReference type="Pfam" id="PF13620">
    <property type="entry name" value="CarboxypepD_reg"/>
    <property type="match status" value="1"/>
</dbReference>
<dbReference type="Pfam" id="PF25183">
    <property type="entry name" value="OMP_b-brl_4"/>
    <property type="match status" value="2"/>
</dbReference>
<keyword evidence="5" id="KW-0812">Transmembrane</keyword>
<keyword evidence="9" id="KW-0732">Signal</keyword>
<accession>A0ABR6YAK9</accession>
<evidence type="ECO:0000313" key="12">
    <source>
        <dbReference type="Proteomes" id="UP000624279"/>
    </source>
</evidence>
<evidence type="ECO:0000259" key="10">
    <source>
        <dbReference type="Pfam" id="PF25183"/>
    </source>
</evidence>
<dbReference type="InterPro" id="IPR037066">
    <property type="entry name" value="Plug_dom_sf"/>
</dbReference>
<comment type="caution">
    <text evidence="11">The sequence shown here is derived from an EMBL/GenBank/DDBJ whole genome shotgun (WGS) entry which is preliminary data.</text>
</comment>
<proteinExistence type="inferred from homology"/>
<dbReference type="InterPro" id="IPR039426">
    <property type="entry name" value="TonB-dep_rcpt-like"/>
</dbReference>
<keyword evidence="4" id="KW-1134">Transmembrane beta strand</keyword>
<dbReference type="Gene3D" id="2.170.130.10">
    <property type="entry name" value="TonB-dependent receptor, plug domain"/>
    <property type="match status" value="1"/>
</dbReference>
<evidence type="ECO:0000256" key="4">
    <source>
        <dbReference type="ARBA" id="ARBA00022452"/>
    </source>
</evidence>
<feature type="signal peptide" evidence="9">
    <location>
        <begin position="1"/>
        <end position="26"/>
    </location>
</feature>
<dbReference type="SUPFAM" id="SSF56935">
    <property type="entry name" value="Porins"/>
    <property type="match status" value="1"/>
</dbReference>
<organism evidence="11 12">
    <name type="scientific">Undibacterium flavidum</name>
    <dbReference type="NCBI Taxonomy" id="2762297"/>
    <lineage>
        <taxon>Bacteria</taxon>
        <taxon>Pseudomonadati</taxon>
        <taxon>Pseudomonadota</taxon>
        <taxon>Betaproteobacteria</taxon>
        <taxon>Burkholderiales</taxon>
        <taxon>Oxalobacteraceae</taxon>
        <taxon>Undibacterium</taxon>
    </lineage>
</organism>
<evidence type="ECO:0000256" key="5">
    <source>
        <dbReference type="ARBA" id="ARBA00022692"/>
    </source>
</evidence>
<dbReference type="InterPro" id="IPR013784">
    <property type="entry name" value="Carb-bd-like_fold"/>
</dbReference>
<gene>
    <name evidence="11" type="ORF">H8K55_08530</name>
</gene>
<dbReference type="RefSeq" id="WP_186941652.1">
    <property type="nucleotide sequence ID" value="NZ_JACOGA010000006.1"/>
</dbReference>
<evidence type="ECO:0000313" key="11">
    <source>
        <dbReference type="EMBL" id="MBC3873631.1"/>
    </source>
</evidence>
<dbReference type="SUPFAM" id="SSF49452">
    <property type="entry name" value="Starch-binding domain-like"/>
    <property type="match status" value="1"/>
</dbReference>
<feature type="domain" description="TonB-dependent transporter Oar-like beta-barrel" evidence="10">
    <location>
        <begin position="342"/>
        <end position="612"/>
    </location>
</feature>
<dbReference type="PANTHER" id="PTHR30069">
    <property type="entry name" value="TONB-DEPENDENT OUTER MEMBRANE RECEPTOR"/>
    <property type="match status" value="1"/>
</dbReference>
<sequence length="1042" mass="112300">MQNQTHSFKKTLLAHALVMAFGVTLASVGGVQSAYAQSNASATIYGKVDSAAGASISLQNTDTGLKRLMTIDAEGRYIATALPPGHYKVELLKGGKVVNTQELDVIIGQGVEASFVGAATQTVTVSAVRSRIDVSNTNNGAIFTAKDLARLPIQTNLTAVALLAPNTTKGDAAYGNVASFGGGGVSENSYYVNGFPVTNPLSQTGSTALPWGAVQQTSVITGGFGVEFGRSIGGVMNMTTKNGTNNWEAGATFSISPNSLRAKRADIYYPYNGTVSAPDGKIRLRNSSREDSVKQYGLTLGGPIIADKLFVFGAVEKVDSYTGQVNGDMVASNSLKDNGWAKTNTETVRFLTKIDWNITDDHRLELTSIGDRTKSVVGTYGYDKVSDTHNQVKFTEITATNPAALGAGAQTNMLKYTGQLTQDLTLTAMGGRLKAPRGVTYVGGDPNNGSIHAVSSTVDGRQPDLNKLGLYSINANRYGGNLSRPGEDQLDSLRLDLEYKLGAHTLRAGLDRNAIESGMVGVKSSGNGTWNYLKVDGDPTKPAEVSNGRQAIVANYGGYGTQGYYVNEFIFNSLTSAKATQSAQYLEDRYQATKNLLIVAGLRNDQYSNLNGDGEKFINMKNQLAPRLSASWDVNGDSSLKVFGSAGRYYLQLPTQVAARAASRSTYMNQDFTYTGIDSNGQPTGLKAINVASSPDGESGTRKDPRSIASRDLKPNFQDEMTLGFEKAVNPSLNLGLKFTYRNLGAGIDDTCDTRLIADYSKKAGLKQDGAARDYLSCWIFNPGEASTIWVESHNDQGDATGNGRWVTFSAKQMGYPKAERKYAAIDMFAEHPLSNSWYGKFNYTWSRSKGNMEGQTNSDTGQLDVAVTSNWDFPEFMTFANGVLPNDRTHQVKAFGFYELNSEWNIAANLLLQSGRPKTCRGTDLVSEHGQNPNYPIGVEWGGPGYGSAYSFCDGKPAPRGSLGRMPAEKRLDLSLTYQPLQFQGMVLGVDVFNVLNDQSALTRNETYGSSNAKIGSTYGGVRQYADPLTVKLRVEYNKKF</sequence>
<evidence type="ECO:0000256" key="1">
    <source>
        <dbReference type="ARBA" id="ARBA00004571"/>
    </source>
</evidence>
<dbReference type="PANTHER" id="PTHR30069:SF46">
    <property type="entry name" value="OAR PROTEIN"/>
    <property type="match status" value="1"/>
</dbReference>
<keyword evidence="8" id="KW-0998">Cell outer membrane</keyword>
<dbReference type="Gene3D" id="2.40.170.20">
    <property type="entry name" value="TonB-dependent receptor, beta-barrel domain"/>
    <property type="match status" value="1"/>
</dbReference>
<dbReference type="InterPro" id="IPR036942">
    <property type="entry name" value="Beta-barrel_TonB_sf"/>
</dbReference>
<dbReference type="Gene3D" id="2.60.40.1120">
    <property type="entry name" value="Carboxypeptidase-like, regulatory domain"/>
    <property type="match status" value="1"/>
</dbReference>
<dbReference type="InterPro" id="IPR057601">
    <property type="entry name" value="Oar-like_b-barrel"/>
</dbReference>
<evidence type="ECO:0000256" key="2">
    <source>
        <dbReference type="ARBA" id="ARBA00009810"/>
    </source>
</evidence>
<evidence type="ECO:0000256" key="6">
    <source>
        <dbReference type="ARBA" id="ARBA00023136"/>
    </source>
</evidence>
<comment type="subcellular location">
    <subcellularLocation>
        <location evidence="1">Cell outer membrane</location>
        <topology evidence="1">Multi-pass membrane protein</topology>
    </subcellularLocation>
</comment>
<reference evidence="11 12" key="1">
    <citation type="submission" date="2020-08" db="EMBL/GenBank/DDBJ databases">
        <title>Novel species isolated from subtropical streams in China.</title>
        <authorList>
            <person name="Lu H."/>
        </authorList>
    </citation>
    <scope>NUCLEOTIDE SEQUENCE [LARGE SCALE GENOMIC DNA]</scope>
    <source>
        <strain evidence="11 12">LX15W</strain>
    </source>
</reference>
<name>A0ABR6YAK9_9BURK</name>
<evidence type="ECO:0000256" key="8">
    <source>
        <dbReference type="ARBA" id="ARBA00023237"/>
    </source>
</evidence>